<dbReference type="InterPro" id="IPR050548">
    <property type="entry name" value="PcG_chromatin_remod_factors"/>
</dbReference>
<keyword evidence="5" id="KW-0804">Transcription</keyword>
<keyword evidence="3" id="KW-0678">Repressor</keyword>
<dbReference type="Gene3D" id="1.10.150.50">
    <property type="entry name" value="Transcription Factor, Ets-1"/>
    <property type="match status" value="1"/>
</dbReference>
<dbReference type="InterPro" id="IPR013761">
    <property type="entry name" value="SAM/pointed_sf"/>
</dbReference>
<evidence type="ECO:0000256" key="2">
    <source>
        <dbReference type="ARBA" id="ARBA00008469"/>
    </source>
</evidence>
<organism evidence="9 10">
    <name type="scientific">Saguinus oedipus</name>
    <name type="common">Cotton-top tamarin</name>
    <name type="synonym">Oedipomidas oedipus</name>
    <dbReference type="NCBI Taxonomy" id="9490"/>
    <lineage>
        <taxon>Eukaryota</taxon>
        <taxon>Metazoa</taxon>
        <taxon>Chordata</taxon>
        <taxon>Craniata</taxon>
        <taxon>Vertebrata</taxon>
        <taxon>Euteleostomi</taxon>
        <taxon>Mammalia</taxon>
        <taxon>Eutheria</taxon>
        <taxon>Euarchontoglires</taxon>
        <taxon>Primates</taxon>
        <taxon>Haplorrhini</taxon>
        <taxon>Platyrrhini</taxon>
        <taxon>Cebidae</taxon>
        <taxon>Callitrichinae</taxon>
        <taxon>Saguinus</taxon>
    </lineage>
</organism>
<accession>A0ABQ9TEU5</accession>
<dbReference type="SMART" id="SM00454">
    <property type="entry name" value="SAM"/>
    <property type="match status" value="1"/>
</dbReference>
<keyword evidence="4" id="KW-0805">Transcription regulation</keyword>
<evidence type="ECO:0000259" key="8">
    <source>
        <dbReference type="SMART" id="SM00454"/>
    </source>
</evidence>
<evidence type="ECO:0000256" key="4">
    <source>
        <dbReference type="ARBA" id="ARBA00023015"/>
    </source>
</evidence>
<dbReference type="InterPro" id="IPR001660">
    <property type="entry name" value="SAM"/>
</dbReference>
<evidence type="ECO:0000313" key="10">
    <source>
        <dbReference type="Proteomes" id="UP001266305"/>
    </source>
</evidence>
<protein>
    <recommendedName>
        <fullName evidence="8">SAM domain-containing protein</fullName>
    </recommendedName>
</protein>
<dbReference type="Proteomes" id="UP001266305">
    <property type="component" value="Unassembled WGS sequence"/>
</dbReference>
<keyword evidence="10" id="KW-1185">Reference proteome</keyword>
<feature type="region of interest" description="Disordered" evidence="7">
    <location>
        <begin position="193"/>
        <end position="257"/>
    </location>
</feature>
<gene>
    <name evidence="9" type="ORF">P7K49_038316</name>
</gene>
<dbReference type="PANTHER" id="PTHR12247:SF128">
    <property type="entry name" value="SEX COMB ON MIDLEG-LIKE PROTEIN 1"/>
    <property type="match status" value="1"/>
</dbReference>
<dbReference type="SUPFAM" id="SSF47769">
    <property type="entry name" value="SAM/Pointed domain"/>
    <property type="match status" value="1"/>
</dbReference>
<evidence type="ECO:0000256" key="7">
    <source>
        <dbReference type="SAM" id="MobiDB-lite"/>
    </source>
</evidence>
<evidence type="ECO:0000256" key="6">
    <source>
        <dbReference type="ARBA" id="ARBA00023242"/>
    </source>
</evidence>
<dbReference type="InterPro" id="IPR047531">
    <property type="entry name" value="SAM_Scm-like"/>
</dbReference>
<evidence type="ECO:0000256" key="1">
    <source>
        <dbReference type="ARBA" id="ARBA00004123"/>
    </source>
</evidence>
<comment type="subcellular location">
    <subcellularLocation>
        <location evidence="1">Nucleus</location>
    </subcellularLocation>
</comment>
<feature type="domain" description="SAM" evidence="8">
    <location>
        <begin position="313"/>
        <end position="382"/>
    </location>
</feature>
<comment type="similarity">
    <text evidence="2">Belongs to the SCM family.</text>
</comment>
<feature type="compositionally biased region" description="Low complexity" evidence="7">
    <location>
        <begin position="231"/>
        <end position="242"/>
    </location>
</feature>
<dbReference type="CDD" id="cd09578">
    <property type="entry name" value="SAM_Scm"/>
    <property type="match status" value="1"/>
</dbReference>
<sequence>MSTPSFDNIIVSAGIQNLVHEKMVSLTIKTRISTHDDDKTVYCAYETKQKFTPETKTEFPLESTSLLLRLGAEEDTLCWPSPAYLSPASSLLETVIYDAVQNMDKKIDVINRKVSKIQRFNAKAVWKNHKPSGFRYGYAYRNYSYLLAKKLKLQKGNKSHACETFSYSQSYSPTSPVSRSNNPAPSFLMEEYQRAEPEDDPVLSRTPSPMHPSDHGEHDFQPSYACDGAMPSSSGPYRGSSRANSNRGKYSPDRPFAVQGEPSLVHAPEMMSYSALVENRHIVSSACFCSGFVVSIPMENDWYLDEDNFIRHPATWSVEAVILFLKQTDPKTLGPLVDIFRSHEIDGKALLLLTSDVMLKYLGLKLGTTMKLCYYIERLKQGKCFEN</sequence>
<comment type="caution">
    <text evidence="9">The sequence shown here is derived from an EMBL/GenBank/DDBJ whole genome shotgun (WGS) entry which is preliminary data.</text>
</comment>
<keyword evidence="6" id="KW-0539">Nucleus</keyword>
<evidence type="ECO:0000256" key="5">
    <source>
        <dbReference type="ARBA" id="ARBA00023163"/>
    </source>
</evidence>
<dbReference type="PANTHER" id="PTHR12247">
    <property type="entry name" value="POLYCOMB GROUP PROTEIN"/>
    <property type="match status" value="1"/>
</dbReference>
<evidence type="ECO:0000256" key="3">
    <source>
        <dbReference type="ARBA" id="ARBA00022491"/>
    </source>
</evidence>
<dbReference type="Pfam" id="PF00536">
    <property type="entry name" value="SAM_1"/>
    <property type="match status" value="1"/>
</dbReference>
<evidence type="ECO:0000313" key="9">
    <source>
        <dbReference type="EMBL" id="KAK2083080.1"/>
    </source>
</evidence>
<name>A0ABQ9TEU5_SAGOE</name>
<dbReference type="EMBL" id="JASSZA010000023">
    <property type="protein sequence ID" value="KAK2083080.1"/>
    <property type="molecule type" value="Genomic_DNA"/>
</dbReference>
<proteinExistence type="inferred from homology"/>
<reference evidence="9 10" key="1">
    <citation type="submission" date="2023-05" db="EMBL/GenBank/DDBJ databases">
        <title>B98-5 Cell Line De Novo Hybrid Assembly: An Optical Mapping Approach.</title>
        <authorList>
            <person name="Kananen K."/>
            <person name="Auerbach J.A."/>
            <person name="Kautto E."/>
            <person name="Blachly J.S."/>
        </authorList>
    </citation>
    <scope>NUCLEOTIDE SEQUENCE [LARGE SCALE GENOMIC DNA]</scope>
    <source>
        <strain evidence="9">B95-8</strain>
        <tissue evidence="9">Cell line</tissue>
    </source>
</reference>